<dbReference type="SUPFAM" id="SSF161098">
    <property type="entry name" value="MetI-like"/>
    <property type="match status" value="1"/>
</dbReference>
<dbReference type="AlphaFoldDB" id="A0A1H8ERX9"/>
<dbReference type="GO" id="GO:0042918">
    <property type="term" value="P:alkanesulfonate transmembrane transport"/>
    <property type="evidence" value="ECO:0007669"/>
    <property type="project" value="UniProtKB-ARBA"/>
</dbReference>
<dbReference type="PANTHER" id="PTHR30151">
    <property type="entry name" value="ALKANE SULFONATE ABC TRANSPORTER-RELATED, MEMBRANE SUBUNIT"/>
    <property type="match status" value="1"/>
</dbReference>
<sequence>MHVERTGVADASAAADSFTRASGTGLSQASASFRAESFPSAARAALGLLVLLLLWQIGAWLLQQTMPIASLLAPWPTFKSLGWLLGSGQLWAHVLASLQRVLVGLVLALVIGVPLGLLIGRSRAVEQATGGAFQLLRMISPLSWMPIVVMLFGVGDAPIYFLLTFAAVWPIMLNTSAGVRTIDPNWLQLGASLSATRVEMLARVIIPAVLGHVLTGLRLAIGIVWIVLVPCEMLGVSKGLGYFILDTRDRLAYSELMAAVLFIGLLGWLLDSAARRLHKRWAHGKA</sequence>
<keyword evidence="2 7" id="KW-0813">Transport</keyword>
<feature type="transmembrane region" description="Helical" evidence="7">
    <location>
        <begin position="159"/>
        <end position="179"/>
    </location>
</feature>
<dbReference type="InterPro" id="IPR000515">
    <property type="entry name" value="MetI-like"/>
</dbReference>
<feature type="transmembrane region" description="Helical" evidence="7">
    <location>
        <begin position="132"/>
        <end position="153"/>
    </location>
</feature>
<dbReference type="Gene3D" id="1.10.3720.10">
    <property type="entry name" value="MetI-like"/>
    <property type="match status" value="1"/>
</dbReference>
<protein>
    <submittedName>
        <fullName evidence="9">NitT/TauT family transport system permease protein</fullName>
    </submittedName>
</protein>
<gene>
    <name evidence="9" type="ORF">SAMN02745977_00797</name>
</gene>
<evidence type="ECO:0000313" key="10">
    <source>
        <dbReference type="Proteomes" id="UP000199531"/>
    </source>
</evidence>
<dbReference type="OrthoDB" id="8138334at2"/>
<dbReference type="GO" id="GO:0010438">
    <property type="term" value="P:cellular response to sulfur starvation"/>
    <property type="evidence" value="ECO:0007669"/>
    <property type="project" value="TreeGrafter"/>
</dbReference>
<feature type="transmembrane region" description="Helical" evidence="7">
    <location>
        <begin position="200"/>
        <end position="228"/>
    </location>
</feature>
<feature type="transmembrane region" description="Helical" evidence="7">
    <location>
        <begin position="101"/>
        <end position="120"/>
    </location>
</feature>
<accession>A0A1H8ERX9</accession>
<comment type="subcellular location">
    <subcellularLocation>
        <location evidence="1 7">Cell membrane</location>
        <topology evidence="1 7">Multi-pass membrane protein</topology>
    </subcellularLocation>
</comment>
<dbReference type="PROSITE" id="PS50928">
    <property type="entry name" value="ABC_TM1"/>
    <property type="match status" value="1"/>
</dbReference>
<feature type="domain" description="ABC transmembrane type-1" evidence="8">
    <location>
        <begin position="94"/>
        <end position="274"/>
    </location>
</feature>
<dbReference type="EMBL" id="FOCW01000001">
    <property type="protein sequence ID" value="SEN22331.1"/>
    <property type="molecule type" value="Genomic_DNA"/>
</dbReference>
<feature type="transmembrane region" description="Helical" evidence="7">
    <location>
        <begin position="251"/>
        <end position="270"/>
    </location>
</feature>
<evidence type="ECO:0000256" key="2">
    <source>
        <dbReference type="ARBA" id="ARBA00022448"/>
    </source>
</evidence>
<dbReference type="PANTHER" id="PTHR30151:SF25">
    <property type="entry name" value="TAURINE TRANSPORT SYSTEM PERMEASE PROTEIN TAUC"/>
    <property type="match status" value="1"/>
</dbReference>
<evidence type="ECO:0000256" key="6">
    <source>
        <dbReference type="ARBA" id="ARBA00023136"/>
    </source>
</evidence>
<evidence type="ECO:0000256" key="3">
    <source>
        <dbReference type="ARBA" id="ARBA00022475"/>
    </source>
</evidence>
<keyword evidence="3" id="KW-1003">Cell membrane</keyword>
<organism evidence="9 10">
    <name type="scientific">Brachymonas denitrificans DSM 15123</name>
    <dbReference type="NCBI Taxonomy" id="1121117"/>
    <lineage>
        <taxon>Bacteria</taxon>
        <taxon>Pseudomonadati</taxon>
        <taxon>Pseudomonadota</taxon>
        <taxon>Betaproteobacteria</taxon>
        <taxon>Burkholderiales</taxon>
        <taxon>Comamonadaceae</taxon>
        <taxon>Brachymonas</taxon>
    </lineage>
</organism>
<keyword evidence="4 7" id="KW-0812">Transmembrane</keyword>
<dbReference type="Pfam" id="PF00528">
    <property type="entry name" value="BPD_transp_1"/>
    <property type="match status" value="1"/>
</dbReference>
<keyword evidence="10" id="KW-1185">Reference proteome</keyword>
<evidence type="ECO:0000259" key="8">
    <source>
        <dbReference type="PROSITE" id="PS50928"/>
    </source>
</evidence>
<evidence type="ECO:0000256" key="5">
    <source>
        <dbReference type="ARBA" id="ARBA00022989"/>
    </source>
</evidence>
<dbReference type="CDD" id="cd06261">
    <property type="entry name" value="TM_PBP2"/>
    <property type="match status" value="1"/>
</dbReference>
<proteinExistence type="inferred from homology"/>
<keyword evidence="6 7" id="KW-0472">Membrane</keyword>
<dbReference type="InterPro" id="IPR035906">
    <property type="entry name" value="MetI-like_sf"/>
</dbReference>
<dbReference type="STRING" id="1121117.SAMN02745977_00797"/>
<name>A0A1H8ERX9_9BURK</name>
<feature type="transmembrane region" description="Helical" evidence="7">
    <location>
        <begin position="44"/>
        <end position="62"/>
    </location>
</feature>
<keyword evidence="5 7" id="KW-1133">Transmembrane helix</keyword>
<evidence type="ECO:0000313" key="9">
    <source>
        <dbReference type="EMBL" id="SEN22331.1"/>
    </source>
</evidence>
<evidence type="ECO:0000256" key="1">
    <source>
        <dbReference type="ARBA" id="ARBA00004651"/>
    </source>
</evidence>
<evidence type="ECO:0000256" key="4">
    <source>
        <dbReference type="ARBA" id="ARBA00022692"/>
    </source>
</evidence>
<evidence type="ECO:0000256" key="7">
    <source>
        <dbReference type="RuleBase" id="RU363032"/>
    </source>
</evidence>
<dbReference type="FunFam" id="1.10.3720.10:FF:000003">
    <property type="entry name" value="Aliphatic sulfonate ABC transporter permease"/>
    <property type="match status" value="1"/>
</dbReference>
<dbReference type="Proteomes" id="UP000199531">
    <property type="component" value="Unassembled WGS sequence"/>
</dbReference>
<comment type="similarity">
    <text evidence="7">Belongs to the binding-protein-dependent transport system permease family.</text>
</comment>
<reference evidence="9 10" key="1">
    <citation type="submission" date="2016-10" db="EMBL/GenBank/DDBJ databases">
        <authorList>
            <person name="de Groot N.N."/>
        </authorList>
    </citation>
    <scope>NUCLEOTIDE SEQUENCE [LARGE SCALE GENOMIC DNA]</scope>
    <source>
        <strain evidence="9 10">DSM 15123</strain>
    </source>
</reference>
<dbReference type="GO" id="GO:0005886">
    <property type="term" value="C:plasma membrane"/>
    <property type="evidence" value="ECO:0007669"/>
    <property type="project" value="UniProtKB-SubCell"/>
</dbReference>